<feature type="chain" id="PRO_5044324828" evidence="2">
    <location>
        <begin position="19"/>
        <end position="186"/>
    </location>
</feature>
<evidence type="ECO:0000313" key="3">
    <source>
        <dbReference type="EMBL" id="RYN35363.1"/>
    </source>
</evidence>
<keyword evidence="6" id="KW-1185">Reference proteome</keyword>
<dbReference type="Proteomes" id="UP000293195">
    <property type="component" value="Unassembled WGS sequence"/>
</dbReference>
<dbReference type="AlphaFoldDB" id="A0AB37WU56"/>
<accession>A0AB37WU56</accession>
<evidence type="ECO:0000256" key="2">
    <source>
        <dbReference type="SAM" id="SignalP"/>
    </source>
</evidence>
<evidence type="ECO:0000313" key="6">
    <source>
        <dbReference type="Proteomes" id="UP000293195"/>
    </source>
</evidence>
<dbReference type="Proteomes" id="UP000292340">
    <property type="component" value="Unassembled WGS sequence"/>
</dbReference>
<keyword evidence="2" id="KW-0732">Signal</keyword>
<reference evidence="3" key="1">
    <citation type="submission" date="2017-10" db="EMBL/GenBank/DDBJ databases">
        <authorList>
            <person name="Armitage A.D."/>
            <person name="Barbara D.J."/>
            <person name="Woodhall J.W."/>
            <person name="Sreenivasaprasad S."/>
            <person name="Lane C.R."/>
            <person name="Clarkson J.P."/>
            <person name="Harrison R.J."/>
        </authorList>
    </citation>
    <scope>NUCLEOTIDE SEQUENCE</scope>
    <source>
        <strain evidence="3">FERA 1164</strain>
        <strain evidence="4">FERA 635</strain>
    </source>
</reference>
<comment type="caution">
    <text evidence="3">The sequence shown here is derived from an EMBL/GenBank/DDBJ whole genome shotgun (WGS) entry which is preliminary data.</text>
</comment>
<feature type="compositionally biased region" description="Basic and acidic residues" evidence="1">
    <location>
        <begin position="168"/>
        <end position="179"/>
    </location>
</feature>
<reference evidence="3 6" key="2">
    <citation type="journal article" date="2019" name="bioRxiv">
        <title>Genomics, evolutionary history and diagnostics of the Alternaria alternata species group including apple and Asian pear pathotypes.</title>
        <authorList>
            <person name="Armitage A.D."/>
            <person name="Cockerton H.M."/>
            <person name="Sreenivasaprasad S."/>
            <person name="Woodhall J.W."/>
            <person name="Lane C.R."/>
            <person name="Harrison R.J."/>
            <person name="Clarkson J.P."/>
        </authorList>
    </citation>
    <scope>NUCLEOTIDE SEQUENCE</scope>
    <source>
        <strain evidence="3">FERA 1164</strain>
        <strain evidence="6">FERA 635</strain>
    </source>
</reference>
<feature type="region of interest" description="Disordered" evidence="1">
    <location>
        <begin position="139"/>
        <end position="186"/>
    </location>
</feature>
<evidence type="ECO:0000313" key="5">
    <source>
        <dbReference type="Proteomes" id="UP000292340"/>
    </source>
</evidence>
<name>A0AB37WU56_9PLEO</name>
<feature type="signal peptide" evidence="2">
    <location>
        <begin position="1"/>
        <end position="18"/>
    </location>
</feature>
<gene>
    <name evidence="3" type="ORF">AA0115_g2137</name>
    <name evidence="4" type="ORF">AA0119_g1158</name>
</gene>
<evidence type="ECO:0000313" key="4">
    <source>
        <dbReference type="EMBL" id="RYO08601.1"/>
    </source>
</evidence>
<dbReference type="EMBL" id="PDXB01000004">
    <property type="protein sequence ID" value="RYN35363.1"/>
    <property type="molecule type" value="Genomic_DNA"/>
</dbReference>
<protein>
    <submittedName>
        <fullName evidence="3">Uncharacterized protein</fullName>
    </submittedName>
</protein>
<evidence type="ECO:0000256" key="1">
    <source>
        <dbReference type="SAM" id="MobiDB-lite"/>
    </source>
</evidence>
<dbReference type="EMBL" id="PDXF01000003">
    <property type="protein sequence ID" value="RYO08601.1"/>
    <property type="molecule type" value="Genomic_DNA"/>
</dbReference>
<organism evidence="3 5">
    <name type="scientific">Alternaria tenuissima</name>
    <dbReference type="NCBI Taxonomy" id="119927"/>
    <lineage>
        <taxon>Eukaryota</taxon>
        <taxon>Fungi</taxon>
        <taxon>Dikarya</taxon>
        <taxon>Ascomycota</taxon>
        <taxon>Pezizomycotina</taxon>
        <taxon>Dothideomycetes</taxon>
        <taxon>Pleosporomycetidae</taxon>
        <taxon>Pleosporales</taxon>
        <taxon>Pleosporineae</taxon>
        <taxon>Pleosporaceae</taxon>
        <taxon>Alternaria</taxon>
        <taxon>Alternaria sect. Alternaria</taxon>
        <taxon>Alternaria alternata complex</taxon>
    </lineage>
</organism>
<proteinExistence type="predicted"/>
<sequence>MHASTILLFASVALPILAVPVPTSNISPIPDVERRSDSHKSSWVIDFSRRAPAIDSVSPRASYDVVQMVRRYIGFPEGGSDTSSAVIARDSIVKRGKGVHWGGKRETEVVKDPLVQRGKGVHWGGKRETEVVKDSLEQRGKGVHWGGKRDSEPTPTFVKRGKGVHWGGKRDSEEPKEPVDSASGVR</sequence>